<keyword evidence="2" id="KW-0547">Nucleotide-binding</keyword>
<dbReference type="InterPro" id="IPR007694">
    <property type="entry name" value="DNA_helicase_DnaB-like_C"/>
</dbReference>
<dbReference type="PANTHER" id="PTHR30153">
    <property type="entry name" value="REPLICATIVE DNA HELICASE DNAB"/>
    <property type="match status" value="1"/>
</dbReference>
<protein>
    <submittedName>
        <fullName evidence="2">Replicative DNA helicase</fullName>
    </submittedName>
</protein>
<dbReference type="GO" id="GO:0005524">
    <property type="term" value="F:ATP binding"/>
    <property type="evidence" value="ECO:0007669"/>
    <property type="project" value="InterPro"/>
</dbReference>
<feature type="domain" description="SF4 helicase" evidence="1">
    <location>
        <begin position="166"/>
        <end position="427"/>
    </location>
</feature>
<accession>A0A3N5CCR1</accession>
<evidence type="ECO:0000313" key="2">
    <source>
        <dbReference type="EMBL" id="RPF54781.1"/>
    </source>
</evidence>
<dbReference type="Proteomes" id="UP000277108">
    <property type="component" value="Unassembled WGS sequence"/>
</dbReference>
<keyword evidence="3" id="KW-1185">Reference proteome</keyword>
<reference evidence="2 3" key="1">
    <citation type="submission" date="2018-11" db="EMBL/GenBank/DDBJ databases">
        <title>Genomic Encyclopedia of Type Strains, Phase IV (KMG-IV): sequencing the most valuable type-strain genomes for metagenomic binning, comparative biology and taxonomic classification.</title>
        <authorList>
            <person name="Goeker M."/>
        </authorList>
    </citation>
    <scope>NUCLEOTIDE SEQUENCE [LARGE SCALE GENOMIC DNA]</scope>
    <source>
        <strain evidence="2 3">DSM 29158</strain>
    </source>
</reference>
<evidence type="ECO:0000259" key="1">
    <source>
        <dbReference type="Pfam" id="PF03796"/>
    </source>
</evidence>
<dbReference type="AlphaFoldDB" id="A0A3N5CCR1"/>
<dbReference type="GO" id="GO:0006260">
    <property type="term" value="P:DNA replication"/>
    <property type="evidence" value="ECO:0007669"/>
    <property type="project" value="InterPro"/>
</dbReference>
<proteinExistence type="predicted"/>
<sequence length="451" mass="51400">MSNNVGSMLLSKVIDEENFNELNKYGITEDSFVAKSDKDVYNFLENYVLNNGGKLPSYATVVDKYGDRFTYVPGVTDSYEYLVRQVKNRKAQLMFKDYVDKIPEMFDTGKSDMETLLSDLTDELEMINNKTRHEQTFGTNLKHDTDKFKREYMKRKIGESGKVWSSSFDYINKEIGGWASGSMYVFYARSGRGKSALTTYDAVHLAREGANVLMWTLEMSSYEVMSRMYTFYSAMEGKTIYKDEETLAEYEAGFEANKIRGGQLDGNMEQDFLSMVDSMNQTMKGNIFIRSVDDEDFYSRDLKQLESDIDSVNADVVVIDPFYYMDYETNRSKTAGGDAAETSKKLRRLSGNKDVVVFAITQAEEDDKEQDKDEIRALKLPKRKEVKKTKSLLEDASVLITLDTDYRQKSGIIGINKGRNGGEGTTKEITYIPNVGIVKELSIDEGMFGEF</sequence>
<dbReference type="Pfam" id="PF03796">
    <property type="entry name" value="DnaB_C"/>
    <property type="match status" value="1"/>
</dbReference>
<dbReference type="RefSeq" id="WP_123808683.1">
    <property type="nucleotide sequence ID" value="NZ_RKRK01000006.1"/>
</dbReference>
<keyword evidence="2" id="KW-0347">Helicase</keyword>
<organism evidence="2 3">
    <name type="scientific">Abyssicoccus albus</name>
    <dbReference type="NCBI Taxonomy" id="1817405"/>
    <lineage>
        <taxon>Bacteria</taxon>
        <taxon>Bacillati</taxon>
        <taxon>Bacillota</taxon>
        <taxon>Bacilli</taxon>
        <taxon>Bacillales</taxon>
        <taxon>Abyssicoccaceae</taxon>
    </lineage>
</organism>
<dbReference type="EMBL" id="RKRK01000006">
    <property type="protein sequence ID" value="RPF54781.1"/>
    <property type="molecule type" value="Genomic_DNA"/>
</dbReference>
<comment type="caution">
    <text evidence="2">The sequence shown here is derived from an EMBL/GenBank/DDBJ whole genome shotgun (WGS) entry which is preliminary data.</text>
</comment>
<dbReference type="GO" id="GO:0003678">
    <property type="term" value="F:DNA helicase activity"/>
    <property type="evidence" value="ECO:0007669"/>
    <property type="project" value="InterPro"/>
</dbReference>
<name>A0A3N5CCR1_9BACL</name>
<dbReference type="GO" id="GO:0005829">
    <property type="term" value="C:cytosol"/>
    <property type="evidence" value="ECO:0007669"/>
    <property type="project" value="TreeGrafter"/>
</dbReference>
<gene>
    <name evidence="2" type="ORF">EDD62_1742</name>
</gene>
<dbReference type="Gene3D" id="3.40.50.300">
    <property type="entry name" value="P-loop containing nucleotide triphosphate hydrolases"/>
    <property type="match status" value="1"/>
</dbReference>
<keyword evidence="2" id="KW-0067">ATP-binding</keyword>
<evidence type="ECO:0000313" key="3">
    <source>
        <dbReference type="Proteomes" id="UP000277108"/>
    </source>
</evidence>
<keyword evidence="2" id="KW-0378">Hydrolase</keyword>
<dbReference type="PANTHER" id="PTHR30153:SF2">
    <property type="entry name" value="REPLICATIVE DNA HELICASE"/>
    <property type="match status" value="1"/>
</dbReference>
<dbReference type="SUPFAM" id="SSF52540">
    <property type="entry name" value="P-loop containing nucleoside triphosphate hydrolases"/>
    <property type="match status" value="1"/>
</dbReference>
<dbReference type="OrthoDB" id="2914472at2"/>
<dbReference type="InterPro" id="IPR027417">
    <property type="entry name" value="P-loop_NTPase"/>
</dbReference>